<keyword evidence="4" id="KW-1185">Reference proteome</keyword>
<feature type="signal peptide" evidence="1">
    <location>
        <begin position="1"/>
        <end position="34"/>
    </location>
</feature>
<dbReference type="AlphaFoldDB" id="A0A171KSP0"/>
<dbReference type="EMBL" id="LBNE01000004">
    <property type="protein sequence ID" value="KKO71907.1"/>
    <property type="molecule type" value="Genomic_DNA"/>
</dbReference>
<dbReference type="OrthoDB" id="7948811at2"/>
<dbReference type="Proteomes" id="UP000292039">
    <property type="component" value="Unassembled WGS sequence"/>
</dbReference>
<protein>
    <submittedName>
        <fullName evidence="2">Uncharacterized protein</fullName>
    </submittedName>
</protein>
<accession>A0A171KSP0</accession>
<proteinExistence type="predicted"/>
<name>A0A171KSP0_9BURK</name>
<sequence>MTFPECFRFDLRRPRVAHTVVAFLAAVASLSAAAAQPAGSKALPLIQTPPDSAIAEMASVPALHGLALANLIASNCAIEGLEAGDAALIGGTAQVVAQHLGVGSDEYFSVYINGALREFGAADACHIHAASTLSLASSLKAQGGAVLNRAELE</sequence>
<evidence type="ECO:0000313" key="3">
    <source>
        <dbReference type="EMBL" id="RZS65009.1"/>
    </source>
</evidence>
<organism evidence="2 4">
    <name type="scientific">Kerstersia gyiorum</name>
    <dbReference type="NCBI Taxonomy" id="206506"/>
    <lineage>
        <taxon>Bacteria</taxon>
        <taxon>Pseudomonadati</taxon>
        <taxon>Pseudomonadota</taxon>
        <taxon>Betaproteobacteria</taxon>
        <taxon>Burkholderiales</taxon>
        <taxon>Alcaligenaceae</taxon>
        <taxon>Kerstersia</taxon>
    </lineage>
</organism>
<gene>
    <name evidence="2" type="ORF">AAV32_07985</name>
    <name evidence="3" type="ORF">EV679_3364</name>
</gene>
<feature type="chain" id="PRO_5036007468" evidence="1">
    <location>
        <begin position="35"/>
        <end position="153"/>
    </location>
</feature>
<dbReference type="EMBL" id="SGWZ01000007">
    <property type="protein sequence ID" value="RZS65009.1"/>
    <property type="molecule type" value="Genomic_DNA"/>
</dbReference>
<reference evidence="3 5" key="2">
    <citation type="submission" date="2019-02" db="EMBL/GenBank/DDBJ databases">
        <title>Genomic Encyclopedia of Type Strains, Phase IV (KMG-IV): sequencing the most valuable type-strain genomes for metagenomic binning, comparative biology and taxonomic classification.</title>
        <authorList>
            <person name="Goeker M."/>
        </authorList>
    </citation>
    <scope>NUCLEOTIDE SEQUENCE [LARGE SCALE GENOMIC DNA]</scope>
    <source>
        <strain evidence="3 5">DSM 16618</strain>
    </source>
</reference>
<keyword evidence="1" id="KW-0732">Signal</keyword>
<dbReference type="RefSeq" id="WP_068370170.1">
    <property type="nucleotide sequence ID" value="NZ_CBCSEB010000005.1"/>
</dbReference>
<comment type="caution">
    <text evidence="2">The sequence shown here is derived from an EMBL/GenBank/DDBJ whole genome shotgun (WGS) entry which is preliminary data.</text>
</comment>
<evidence type="ECO:0000313" key="4">
    <source>
        <dbReference type="Proteomes" id="UP000078084"/>
    </source>
</evidence>
<reference evidence="2 4" key="1">
    <citation type="submission" date="2015-04" db="EMBL/GenBank/DDBJ databases">
        <title>Genome sequence of Kerstersia gyiorum CG1.</title>
        <authorList>
            <person name="Greninger A.L."/>
            <person name="Kozyreva V."/>
            <person name="Chaturvedi V."/>
        </authorList>
    </citation>
    <scope>NUCLEOTIDE SEQUENCE [LARGE SCALE GENOMIC DNA]</scope>
    <source>
        <strain evidence="2 4">CG1</strain>
    </source>
</reference>
<evidence type="ECO:0000313" key="2">
    <source>
        <dbReference type="EMBL" id="KKO71907.1"/>
    </source>
</evidence>
<evidence type="ECO:0000256" key="1">
    <source>
        <dbReference type="SAM" id="SignalP"/>
    </source>
</evidence>
<dbReference type="Proteomes" id="UP000078084">
    <property type="component" value="Unassembled WGS sequence"/>
</dbReference>
<evidence type="ECO:0000313" key="5">
    <source>
        <dbReference type="Proteomes" id="UP000292039"/>
    </source>
</evidence>